<protein>
    <submittedName>
        <fullName evidence="3">BgTH12-05199</fullName>
    </submittedName>
</protein>
<keyword evidence="1" id="KW-0732">Signal</keyword>
<dbReference type="AlphaFoldDB" id="A0A9W4D1I5"/>
<dbReference type="PANTHER" id="PTHR37049">
    <property type="entry name" value="PEPTIDASE S41 FAMILY PROTEIN"/>
    <property type="match status" value="1"/>
</dbReference>
<reference evidence="3" key="1">
    <citation type="submission" date="2020-10" db="EMBL/GenBank/DDBJ databases">
        <authorList>
            <person name="Muller C M."/>
        </authorList>
    </citation>
    <scope>NUCLEOTIDE SEQUENCE</scope>
    <source>
        <strain evidence="3">THUN-12</strain>
    </source>
</reference>
<comment type="caution">
    <text evidence="3">The sequence shown here is derived from an EMBL/GenBank/DDBJ whole genome shotgun (WGS) entry which is preliminary data.</text>
</comment>
<accession>A0A9W4D1I5</accession>
<evidence type="ECO:0000256" key="1">
    <source>
        <dbReference type="SAM" id="SignalP"/>
    </source>
</evidence>
<feature type="domain" description="CPAF-like PDZ" evidence="2">
    <location>
        <begin position="240"/>
        <end position="360"/>
    </location>
</feature>
<organism evidence="3 4">
    <name type="scientific">Blumeria graminis f. sp. triticale</name>
    <dbReference type="NCBI Taxonomy" id="1689686"/>
    <lineage>
        <taxon>Eukaryota</taxon>
        <taxon>Fungi</taxon>
        <taxon>Dikarya</taxon>
        <taxon>Ascomycota</taxon>
        <taxon>Pezizomycotina</taxon>
        <taxon>Leotiomycetes</taxon>
        <taxon>Erysiphales</taxon>
        <taxon>Erysiphaceae</taxon>
        <taxon>Blumeria</taxon>
    </lineage>
</organism>
<proteinExistence type="predicted"/>
<dbReference type="InterPro" id="IPR052766">
    <property type="entry name" value="S41A_metabolite_peptidase"/>
</dbReference>
<dbReference type="PANTHER" id="PTHR37049:SF4">
    <property type="entry name" value="RHODANESE DOMAIN-CONTAINING PROTEIN"/>
    <property type="match status" value="1"/>
</dbReference>
<sequence length="759" mass="83969">MMNYSWVILLLQSVSVAAEYVSDSCLIALRSTTHVSRRHTTIQDFCTSYCQDSTVIIPEQVKIACRDDSNEFDQERVASDCACEVAPTEITPTLVTQAQITSPPTVAEEKFVEPCALVSSSSAAHVATAPSTWPTISAQLAHECLNSVPLNKTAAVELVDAIEPYMEWQSDLAWKKDPPADYGCPAHDVIAALDQVRKNLVENKYANEYVFQADLYQVFVKACDGHLILYPDAISKSFIFARQRSLVSISEDGRSLPVIKLHTDVLSTPETAPIVAQINGVDAYTYVFNFSRDAPDYPDLDASYNSMFFSKASHAASGWEGFFSEGGRLQFIYPGPNTTFTFTNGSSLTLENIARVIGNFSDVANGQQFYSKFCSINFDNPTESIDVTQPAAHPLVASEYATPVITTSDSTLSGYYIDGKGQEEVAILSVLSFRPESLTEFQEVAQQFMINAKRDGKTKLIIDLSDNEGGSSLLSHDLFRQFFPTIQEDEVYRWRVGKAFMALAEIFSADSDDFDPVNATEGEIRWNKSWFNYHSDLNIDYQPFRSLEEKFGPYTIKGDNFTNNSRWNLNDPILTSDAIHGPGFNITGYDSRKISTQHFDASNIIMLYDGYCSSACALFGGFMRNQGGVKSIAMGGRPKEGLIQGVGGIKGGVIYSLKHIFQYAQAAVHCATEAQAEILNQLSLLPSQRSLAAYVNIRHSISSRNLADGLPYNYDREESECRLFYTADMVYDVTALWKAAADAAFNDKGCAYGSLPKRL</sequence>
<feature type="signal peptide" evidence="1">
    <location>
        <begin position="1"/>
        <end position="18"/>
    </location>
</feature>
<gene>
    <name evidence="3" type="ORF">BGTH12_LOCUS3966</name>
</gene>
<evidence type="ECO:0000259" key="2">
    <source>
        <dbReference type="Pfam" id="PF23658"/>
    </source>
</evidence>
<feature type="chain" id="PRO_5040968120" evidence="1">
    <location>
        <begin position="19"/>
        <end position="759"/>
    </location>
</feature>
<dbReference type="GO" id="GO:0006508">
    <property type="term" value="P:proteolysis"/>
    <property type="evidence" value="ECO:0007669"/>
    <property type="project" value="InterPro"/>
</dbReference>
<evidence type="ECO:0000313" key="4">
    <source>
        <dbReference type="Proteomes" id="UP000683417"/>
    </source>
</evidence>
<name>A0A9W4D1I5_BLUGR</name>
<dbReference type="Pfam" id="PF23658">
    <property type="entry name" value="PDZ_CPAF_rel"/>
    <property type="match status" value="1"/>
</dbReference>
<dbReference type="InterPro" id="IPR056186">
    <property type="entry name" value="PDZ_CPAF-rel"/>
</dbReference>
<dbReference type="Proteomes" id="UP000683417">
    <property type="component" value="Unassembled WGS sequence"/>
</dbReference>
<dbReference type="GO" id="GO:0008236">
    <property type="term" value="F:serine-type peptidase activity"/>
    <property type="evidence" value="ECO:0007669"/>
    <property type="project" value="InterPro"/>
</dbReference>
<dbReference type="EMBL" id="CAJHIT010000006">
    <property type="protein sequence ID" value="CAD6502608.1"/>
    <property type="molecule type" value="Genomic_DNA"/>
</dbReference>
<evidence type="ECO:0000313" key="3">
    <source>
        <dbReference type="EMBL" id="CAD6502608.1"/>
    </source>
</evidence>